<evidence type="ECO:0000313" key="1">
    <source>
        <dbReference type="EMBL" id="KAI3665677.1"/>
    </source>
</evidence>
<protein>
    <submittedName>
        <fullName evidence="1">Uncharacterized protein</fullName>
    </submittedName>
</protein>
<dbReference type="EMBL" id="CM042064">
    <property type="protein sequence ID" value="KAI3665677.1"/>
    <property type="molecule type" value="Genomic_DNA"/>
</dbReference>
<sequence>MPTHRAPHPFIPLRKNTKIDIVLIPRLPTLLAHIPNLHLDVSDHAIGAKGVDTSVVVLEFVVGERYWFTTNLADLLGG</sequence>
<evidence type="ECO:0000313" key="2">
    <source>
        <dbReference type="Proteomes" id="UP001055879"/>
    </source>
</evidence>
<reference evidence="2" key="1">
    <citation type="journal article" date="2022" name="Mol. Ecol. Resour.">
        <title>The genomes of chicory, endive, great burdock and yacon provide insights into Asteraceae palaeo-polyploidization history and plant inulin production.</title>
        <authorList>
            <person name="Fan W."/>
            <person name="Wang S."/>
            <person name="Wang H."/>
            <person name="Wang A."/>
            <person name="Jiang F."/>
            <person name="Liu H."/>
            <person name="Zhao H."/>
            <person name="Xu D."/>
            <person name="Zhang Y."/>
        </authorList>
    </citation>
    <scope>NUCLEOTIDE SEQUENCE [LARGE SCALE GENOMIC DNA]</scope>
    <source>
        <strain evidence="2">cv. Niubang</strain>
    </source>
</reference>
<accession>A0ACB8XEQ7</accession>
<comment type="caution">
    <text evidence="1">The sequence shown here is derived from an EMBL/GenBank/DDBJ whole genome shotgun (WGS) entry which is preliminary data.</text>
</comment>
<name>A0ACB8XEQ7_ARCLA</name>
<proteinExistence type="predicted"/>
<gene>
    <name evidence="1" type="ORF">L6452_44307</name>
</gene>
<dbReference type="Proteomes" id="UP001055879">
    <property type="component" value="Linkage Group LG18"/>
</dbReference>
<organism evidence="1 2">
    <name type="scientific">Arctium lappa</name>
    <name type="common">Greater burdock</name>
    <name type="synonym">Lappa major</name>
    <dbReference type="NCBI Taxonomy" id="4217"/>
    <lineage>
        <taxon>Eukaryota</taxon>
        <taxon>Viridiplantae</taxon>
        <taxon>Streptophyta</taxon>
        <taxon>Embryophyta</taxon>
        <taxon>Tracheophyta</taxon>
        <taxon>Spermatophyta</taxon>
        <taxon>Magnoliopsida</taxon>
        <taxon>eudicotyledons</taxon>
        <taxon>Gunneridae</taxon>
        <taxon>Pentapetalae</taxon>
        <taxon>asterids</taxon>
        <taxon>campanulids</taxon>
        <taxon>Asterales</taxon>
        <taxon>Asteraceae</taxon>
        <taxon>Carduoideae</taxon>
        <taxon>Cardueae</taxon>
        <taxon>Arctiinae</taxon>
        <taxon>Arctium</taxon>
    </lineage>
</organism>
<reference evidence="1 2" key="2">
    <citation type="journal article" date="2022" name="Mol. Ecol. Resour.">
        <title>The genomes of chicory, endive, great burdock and yacon provide insights into Asteraceae paleo-polyploidization history and plant inulin production.</title>
        <authorList>
            <person name="Fan W."/>
            <person name="Wang S."/>
            <person name="Wang H."/>
            <person name="Wang A."/>
            <person name="Jiang F."/>
            <person name="Liu H."/>
            <person name="Zhao H."/>
            <person name="Xu D."/>
            <person name="Zhang Y."/>
        </authorList>
    </citation>
    <scope>NUCLEOTIDE SEQUENCE [LARGE SCALE GENOMIC DNA]</scope>
    <source>
        <strain evidence="2">cv. Niubang</strain>
    </source>
</reference>
<keyword evidence="2" id="KW-1185">Reference proteome</keyword>